<accession>A0A7W3T6A6</accession>
<keyword evidence="4" id="KW-1185">Reference proteome</keyword>
<dbReference type="AlphaFoldDB" id="A0A7W3T6A6"/>
<name>A0A7W3T6A6_9ACTN</name>
<dbReference type="InterPro" id="IPR013107">
    <property type="entry name" value="Acyl-CoA_DH_C"/>
</dbReference>
<dbReference type="GO" id="GO:0050660">
    <property type="term" value="F:flavin adenine dinucleotide binding"/>
    <property type="evidence" value="ECO:0007669"/>
    <property type="project" value="InterPro"/>
</dbReference>
<dbReference type="PANTHER" id="PTHR43884:SF12">
    <property type="entry name" value="ISOVALERYL-COA DEHYDROGENASE, MITOCHONDRIAL-RELATED"/>
    <property type="match status" value="1"/>
</dbReference>
<proteinExistence type="predicted"/>
<dbReference type="Gene3D" id="2.40.110.10">
    <property type="entry name" value="Butyryl-CoA Dehydrogenase, subunit A, domain 2"/>
    <property type="match status" value="1"/>
</dbReference>
<dbReference type="PANTHER" id="PTHR43884">
    <property type="entry name" value="ACYL-COA DEHYDROGENASE"/>
    <property type="match status" value="1"/>
</dbReference>
<sequence length="411" mass="42934">MTTDVLHPPPPGLGAEGRVVRDLADDLAVDAVERDRAGAPPFDETSRLRESGLLAALTVPPGAERATSWEDACAVVRTIAAADSSVAELLARHHVLSRTGHFLGSPERNFSSGGRTGHRTWLLAGDLGAGPVTEAARLRHGSLTITPVRGGYVLNGRRRLATGVPVADRLVLGAVCSATGDIRVVLVDPDAEGVETEPIPDHERTGQRAGGAGLVDFQDVPLGPEALLGVVEGDGYRRAPFTALAPLATALMLVQVALGTAEAALAEARDAILAGHRIHLPDPLDDDPVGEPTAEADLLHTWGELATSLYAASTVADRAGTAMGAALRRGQRLTAADRAEVAVLVATTEAVVAEAVPRITARVTELADPPGLDRHWRNARVLLGRGSTARRFRDIGSHFLYPSRGAPLAPG</sequence>
<dbReference type="Gene3D" id="1.20.140.10">
    <property type="entry name" value="Butyryl-CoA Dehydrogenase, subunit A, domain 3"/>
    <property type="match status" value="1"/>
</dbReference>
<evidence type="ECO:0000256" key="1">
    <source>
        <dbReference type="ARBA" id="ARBA00023002"/>
    </source>
</evidence>
<evidence type="ECO:0000313" key="3">
    <source>
        <dbReference type="EMBL" id="MBB0231541.1"/>
    </source>
</evidence>
<dbReference type="Proteomes" id="UP000530234">
    <property type="component" value="Unassembled WGS sequence"/>
</dbReference>
<dbReference type="InterPro" id="IPR037069">
    <property type="entry name" value="AcylCoA_DH/ox_N_sf"/>
</dbReference>
<gene>
    <name evidence="3" type="ORF">FOE67_19040</name>
</gene>
<dbReference type="GO" id="GO:0006552">
    <property type="term" value="P:L-leucine catabolic process"/>
    <property type="evidence" value="ECO:0007669"/>
    <property type="project" value="TreeGrafter"/>
</dbReference>
<reference evidence="4" key="1">
    <citation type="submission" date="2019-10" db="EMBL/GenBank/DDBJ databases">
        <title>Streptomyces sp. nov., a novel actinobacterium isolated from alkaline environment.</title>
        <authorList>
            <person name="Golinska P."/>
        </authorList>
    </citation>
    <scope>NUCLEOTIDE SEQUENCE [LARGE SCALE GENOMIC DNA]</scope>
    <source>
        <strain evidence="4">DSM 42108</strain>
    </source>
</reference>
<dbReference type="InterPro" id="IPR009100">
    <property type="entry name" value="AcylCoA_DH/oxidase_NM_dom_sf"/>
</dbReference>
<dbReference type="SUPFAM" id="SSF56645">
    <property type="entry name" value="Acyl-CoA dehydrogenase NM domain-like"/>
    <property type="match status" value="1"/>
</dbReference>
<evidence type="ECO:0000259" key="2">
    <source>
        <dbReference type="Pfam" id="PF08028"/>
    </source>
</evidence>
<dbReference type="Gene3D" id="1.10.540.10">
    <property type="entry name" value="Acyl-CoA dehydrogenase/oxidase, N-terminal domain"/>
    <property type="match status" value="1"/>
</dbReference>
<feature type="domain" description="Acyl-CoA dehydrogenase C-terminal" evidence="2">
    <location>
        <begin position="252"/>
        <end position="381"/>
    </location>
</feature>
<dbReference type="GO" id="GO:0008470">
    <property type="term" value="F:3-methylbutanoyl-CoA dehydrogenase activity"/>
    <property type="evidence" value="ECO:0007669"/>
    <property type="project" value="TreeGrafter"/>
</dbReference>
<dbReference type="Pfam" id="PF08028">
    <property type="entry name" value="Acyl-CoA_dh_2"/>
    <property type="match status" value="1"/>
</dbReference>
<keyword evidence="1" id="KW-0560">Oxidoreductase</keyword>
<dbReference type="InterPro" id="IPR046373">
    <property type="entry name" value="Acyl-CoA_Oxase/DH_mid-dom_sf"/>
</dbReference>
<evidence type="ECO:0000313" key="4">
    <source>
        <dbReference type="Proteomes" id="UP000530234"/>
    </source>
</evidence>
<dbReference type="EMBL" id="VKHS01000548">
    <property type="protein sequence ID" value="MBB0231541.1"/>
    <property type="molecule type" value="Genomic_DNA"/>
</dbReference>
<comment type="caution">
    <text evidence="3">The sequence shown here is derived from an EMBL/GenBank/DDBJ whole genome shotgun (WGS) entry which is preliminary data.</text>
</comment>
<organism evidence="3 4">
    <name type="scientific">Streptomyces calidiresistens</name>
    <dbReference type="NCBI Taxonomy" id="1485586"/>
    <lineage>
        <taxon>Bacteria</taxon>
        <taxon>Bacillati</taxon>
        <taxon>Actinomycetota</taxon>
        <taxon>Actinomycetes</taxon>
        <taxon>Kitasatosporales</taxon>
        <taxon>Streptomycetaceae</taxon>
        <taxon>Streptomyces</taxon>
    </lineage>
</organism>
<dbReference type="RefSeq" id="WP_182666013.1">
    <property type="nucleotide sequence ID" value="NZ_VKHS01000548.1"/>
</dbReference>
<protein>
    <submittedName>
        <fullName evidence="3">Acyl-CoA dehydrogenase</fullName>
    </submittedName>
</protein>